<evidence type="ECO:0000313" key="7">
    <source>
        <dbReference type="EMBL" id="CAL0335750.1"/>
    </source>
</evidence>
<evidence type="ECO:0000313" key="4">
    <source>
        <dbReference type="EMBL" id="CAL0327249.1"/>
    </source>
</evidence>
<accession>A0AAV1YPB4</accession>
<evidence type="ECO:0000313" key="9">
    <source>
        <dbReference type="EMBL" id="CAL0335756.1"/>
    </source>
</evidence>
<evidence type="ECO:0000313" key="6">
    <source>
        <dbReference type="EMBL" id="CAL0335747.1"/>
    </source>
</evidence>
<evidence type="ECO:0000313" key="3">
    <source>
        <dbReference type="EMBL" id="CAL0327246.1"/>
    </source>
</evidence>
<evidence type="ECO:0000259" key="2">
    <source>
        <dbReference type="Pfam" id="PF24750"/>
    </source>
</evidence>
<dbReference type="EMBL" id="CAXHTB010000056">
    <property type="protein sequence ID" value="CAL0335753.1"/>
    <property type="molecule type" value="Genomic_DNA"/>
</dbReference>
<dbReference type="EMBL" id="CAXHTB010000056">
    <property type="protein sequence ID" value="CAL0335744.1"/>
    <property type="molecule type" value="Genomic_DNA"/>
</dbReference>
<name>A0AAV1YPB4_LUPLU</name>
<dbReference type="InterPro" id="IPR036047">
    <property type="entry name" value="F-box-like_dom_sf"/>
</dbReference>
<evidence type="ECO:0000313" key="11">
    <source>
        <dbReference type="Proteomes" id="UP001497480"/>
    </source>
</evidence>
<evidence type="ECO:0000313" key="10">
    <source>
        <dbReference type="EMBL" id="CAL0335759.1"/>
    </source>
</evidence>
<dbReference type="EMBL" id="CAXHTB010000056">
    <property type="protein sequence ID" value="CAL0335747.1"/>
    <property type="molecule type" value="Genomic_DNA"/>
</dbReference>
<evidence type="ECO:0008006" key="12">
    <source>
        <dbReference type="Google" id="ProtNLM"/>
    </source>
</evidence>
<gene>
    <name evidence="3" type="ORF">LLUT_LOCUS28306</name>
    <name evidence="4" type="ORF">LLUT_LOCUS28309</name>
    <name evidence="5" type="ORF">LLUT_LOCUS36804</name>
    <name evidence="6" type="ORF">LLUT_LOCUS36807</name>
    <name evidence="7" type="ORF">LLUT_LOCUS36810</name>
    <name evidence="8" type="ORF">LLUT_LOCUS36813</name>
    <name evidence="9" type="ORF">LLUT_LOCUS36816</name>
    <name evidence="10" type="ORF">LLUT_LOCUS36819</name>
</gene>
<dbReference type="PANTHER" id="PTHR31672:SF13">
    <property type="entry name" value="F-BOX PROTEIN CPR30-LIKE"/>
    <property type="match status" value="1"/>
</dbReference>
<dbReference type="Pfam" id="PF24750">
    <property type="entry name" value="b-prop_At3g26010-like"/>
    <property type="match status" value="1"/>
</dbReference>
<comment type="caution">
    <text evidence="8">The sequence shown here is derived from an EMBL/GenBank/DDBJ whole genome shotgun (WGS) entry which is preliminary data.</text>
</comment>
<protein>
    <recommendedName>
        <fullName evidence="12">F-box protein</fullName>
    </recommendedName>
</protein>
<evidence type="ECO:0000313" key="8">
    <source>
        <dbReference type="EMBL" id="CAL0335753.1"/>
    </source>
</evidence>
<dbReference type="EMBL" id="CAXHTB010000020">
    <property type="protein sequence ID" value="CAL0327249.1"/>
    <property type="molecule type" value="Genomic_DNA"/>
</dbReference>
<evidence type="ECO:0000313" key="5">
    <source>
        <dbReference type="EMBL" id="CAL0335744.1"/>
    </source>
</evidence>
<dbReference type="EMBL" id="CAXHTB010000020">
    <property type="protein sequence ID" value="CAL0327246.1"/>
    <property type="molecule type" value="Genomic_DNA"/>
</dbReference>
<feature type="domain" description="F-box protein At3g26010-like beta-propeller" evidence="2">
    <location>
        <begin position="92"/>
        <end position="332"/>
    </location>
</feature>
<dbReference type="EMBL" id="CAXHTB010000056">
    <property type="protein sequence ID" value="CAL0335756.1"/>
    <property type="molecule type" value="Genomic_DNA"/>
</dbReference>
<dbReference type="AlphaFoldDB" id="A0AAV1YPB4"/>
<dbReference type="InterPro" id="IPR001810">
    <property type="entry name" value="F-box_dom"/>
</dbReference>
<evidence type="ECO:0000259" key="1">
    <source>
        <dbReference type="Pfam" id="PF00646"/>
    </source>
</evidence>
<keyword evidence="11" id="KW-1185">Reference proteome</keyword>
<dbReference type="PANTHER" id="PTHR31672">
    <property type="entry name" value="BNACNNG10540D PROTEIN"/>
    <property type="match status" value="1"/>
</dbReference>
<proteinExistence type="predicted"/>
<dbReference type="InterPro" id="IPR056592">
    <property type="entry name" value="Beta-prop_At3g26010-like"/>
</dbReference>
<dbReference type="InterPro" id="IPR050796">
    <property type="entry name" value="SCF_F-box_component"/>
</dbReference>
<dbReference type="Proteomes" id="UP001497480">
    <property type="component" value="Unassembled WGS sequence"/>
</dbReference>
<organism evidence="8 11">
    <name type="scientific">Lupinus luteus</name>
    <name type="common">European yellow lupine</name>
    <dbReference type="NCBI Taxonomy" id="3873"/>
    <lineage>
        <taxon>Eukaryota</taxon>
        <taxon>Viridiplantae</taxon>
        <taxon>Streptophyta</taxon>
        <taxon>Embryophyta</taxon>
        <taxon>Tracheophyta</taxon>
        <taxon>Spermatophyta</taxon>
        <taxon>Magnoliopsida</taxon>
        <taxon>eudicotyledons</taxon>
        <taxon>Gunneridae</taxon>
        <taxon>Pentapetalae</taxon>
        <taxon>rosids</taxon>
        <taxon>fabids</taxon>
        <taxon>Fabales</taxon>
        <taxon>Fabaceae</taxon>
        <taxon>Papilionoideae</taxon>
        <taxon>50 kb inversion clade</taxon>
        <taxon>genistoids sensu lato</taxon>
        <taxon>core genistoids</taxon>
        <taxon>Genisteae</taxon>
        <taxon>Lupinus</taxon>
    </lineage>
</organism>
<dbReference type="SUPFAM" id="SSF81383">
    <property type="entry name" value="F-box domain"/>
    <property type="match status" value="1"/>
</dbReference>
<feature type="domain" description="F-box" evidence="1">
    <location>
        <begin position="5"/>
        <end position="45"/>
    </location>
</feature>
<dbReference type="EMBL" id="CAXHTB010000056">
    <property type="protein sequence ID" value="CAL0335759.1"/>
    <property type="molecule type" value="Genomic_DNA"/>
</dbReference>
<dbReference type="EMBL" id="CAXHTB010000056">
    <property type="protein sequence ID" value="CAL0335750.1"/>
    <property type="molecule type" value="Genomic_DNA"/>
</dbReference>
<dbReference type="Pfam" id="PF00646">
    <property type="entry name" value="F-box"/>
    <property type="match status" value="1"/>
</dbReference>
<reference evidence="8 11" key="1">
    <citation type="submission" date="2024-03" db="EMBL/GenBank/DDBJ databases">
        <authorList>
            <person name="Martinez-Hernandez J."/>
        </authorList>
    </citation>
    <scope>NUCLEOTIDE SEQUENCE [LARGE SCALE GENOMIC DNA]</scope>
</reference>
<sequence length="375" mass="42812">MATDINCLSEALLQEILVRIPFRFLVQCECVSKGFMHAISSLSFRTMFFSRQQSSFGALFHFVASDVIMLSFHLEGPPILLLPSPKKRYAVSGEVCGSSCGMILFCDCMYSLGRTYHIYNPLNKKRINIPVSPYLVRLGCYAVGFVHTTDGRFRVVLIEAGLRTPPRQSYKVQRFISEQRRWEWIPLLVVDLNDLGYLPQGLFPKAFEGKLYFMGSSSILEYDPFVNSYCNVIPYPEGTDYFRVQSRGHFGHSCGSLRMADIDPDGIARVWELQHGQIWQLLHTVVFPDDSAASLMYIGCFHPYSDNILYMHDFDESEGIMMYNTNTMEFTEVPANTGRRVYRGHIVLCSLFSCFLRAIVDSGFEHLKANNSILF</sequence>